<evidence type="ECO:0000256" key="4">
    <source>
        <dbReference type="ARBA" id="ARBA00012448"/>
    </source>
</evidence>
<comment type="function">
    <text evidence="1">Removes C-terminal D-alanyl residues from sugar-peptide cell wall precursors.</text>
</comment>
<dbReference type="InterPro" id="IPR037167">
    <property type="entry name" value="Peptidase_S11_C_sf"/>
</dbReference>
<dbReference type="GO" id="GO:0008360">
    <property type="term" value="P:regulation of cell shape"/>
    <property type="evidence" value="ECO:0007669"/>
    <property type="project" value="UniProtKB-KW"/>
</dbReference>
<evidence type="ECO:0000256" key="11">
    <source>
        <dbReference type="ARBA" id="ARBA00023316"/>
    </source>
</evidence>
<evidence type="ECO:0000259" key="16">
    <source>
        <dbReference type="SMART" id="SM00936"/>
    </source>
</evidence>
<dbReference type="InterPro" id="IPR015956">
    <property type="entry name" value="Peniciliin-bd_prot_C_sf"/>
</dbReference>
<evidence type="ECO:0000256" key="9">
    <source>
        <dbReference type="ARBA" id="ARBA00022960"/>
    </source>
</evidence>
<evidence type="ECO:0000256" key="15">
    <source>
        <dbReference type="RuleBase" id="RU004016"/>
    </source>
</evidence>
<dbReference type="PANTHER" id="PTHR21581">
    <property type="entry name" value="D-ALANYL-D-ALANINE CARBOXYPEPTIDASE"/>
    <property type="match status" value="1"/>
</dbReference>
<gene>
    <name evidence="17" type="ORF">CIL03_07155</name>
</gene>
<dbReference type="SUPFAM" id="SSF56601">
    <property type="entry name" value="beta-lactamase/transpeptidase-like"/>
    <property type="match status" value="1"/>
</dbReference>
<evidence type="ECO:0000256" key="2">
    <source>
        <dbReference type="ARBA" id="ARBA00004752"/>
    </source>
</evidence>
<keyword evidence="7" id="KW-0732">Signal</keyword>
<dbReference type="SUPFAM" id="SSF69189">
    <property type="entry name" value="Penicillin-binding protein associated domain"/>
    <property type="match status" value="1"/>
</dbReference>
<comment type="similarity">
    <text evidence="3 15">Belongs to the peptidase S11 family.</text>
</comment>
<evidence type="ECO:0000313" key="18">
    <source>
        <dbReference type="Proteomes" id="UP000216498"/>
    </source>
</evidence>
<evidence type="ECO:0000256" key="3">
    <source>
        <dbReference type="ARBA" id="ARBA00007164"/>
    </source>
</evidence>
<dbReference type="GO" id="GO:0009002">
    <property type="term" value="F:serine-type D-Ala-D-Ala carboxypeptidase activity"/>
    <property type="evidence" value="ECO:0007669"/>
    <property type="project" value="UniProtKB-EC"/>
</dbReference>
<feature type="active site" description="Proton acceptor" evidence="13">
    <location>
        <position position="93"/>
    </location>
</feature>
<evidence type="ECO:0000256" key="13">
    <source>
        <dbReference type="PIRSR" id="PIRSR618044-1"/>
    </source>
</evidence>
<evidence type="ECO:0000256" key="6">
    <source>
        <dbReference type="ARBA" id="ARBA00022670"/>
    </source>
</evidence>
<evidence type="ECO:0000256" key="10">
    <source>
        <dbReference type="ARBA" id="ARBA00022984"/>
    </source>
</evidence>
<dbReference type="GO" id="GO:0006508">
    <property type="term" value="P:proteolysis"/>
    <property type="evidence" value="ECO:0007669"/>
    <property type="project" value="UniProtKB-KW"/>
</dbReference>
<dbReference type="Pfam" id="PF00768">
    <property type="entry name" value="Peptidase_S11"/>
    <property type="match status" value="1"/>
</dbReference>
<keyword evidence="9" id="KW-0133">Cell shape</keyword>
<reference evidence="17 18" key="1">
    <citation type="submission" date="2017-08" db="EMBL/GenBank/DDBJ databases">
        <title>Virgibacillus indicus sp. nov. and Virgibacillus profoundi sp. nov, two moderately halophilic bacteria isolated from marine sediment by using the Microfluidic Streak Plate.</title>
        <authorList>
            <person name="Xu B."/>
            <person name="Hu B."/>
            <person name="Wang J."/>
            <person name="Zhu Y."/>
            <person name="Huang L."/>
            <person name="Du W."/>
            <person name="Huang Y."/>
        </authorList>
    </citation>
    <scope>NUCLEOTIDE SEQUENCE [LARGE SCALE GENOMIC DNA]</scope>
    <source>
        <strain evidence="17 18">IO3-P2-C2</strain>
    </source>
</reference>
<protein>
    <recommendedName>
        <fullName evidence="4">serine-type D-Ala-D-Ala carboxypeptidase</fullName>
        <ecNumber evidence="4">3.4.16.4</ecNumber>
    </recommendedName>
</protein>
<dbReference type="GO" id="GO:0009252">
    <property type="term" value="P:peptidoglycan biosynthetic process"/>
    <property type="evidence" value="ECO:0007669"/>
    <property type="project" value="UniProtKB-UniPathway"/>
</dbReference>
<keyword evidence="6" id="KW-0645">Protease</keyword>
<feature type="active site" evidence="13">
    <location>
        <position position="154"/>
    </location>
</feature>
<dbReference type="InterPro" id="IPR001967">
    <property type="entry name" value="Peptidase_S11_N"/>
</dbReference>
<evidence type="ECO:0000256" key="12">
    <source>
        <dbReference type="ARBA" id="ARBA00034000"/>
    </source>
</evidence>
<dbReference type="UniPathway" id="UPA00219"/>
<dbReference type="Gene3D" id="3.40.710.10">
    <property type="entry name" value="DD-peptidase/beta-lactamase superfamily"/>
    <property type="match status" value="1"/>
</dbReference>
<dbReference type="Gene3D" id="2.60.410.10">
    <property type="entry name" value="D-Ala-D-Ala carboxypeptidase, C-terminal domain"/>
    <property type="match status" value="1"/>
</dbReference>
<dbReference type="PRINTS" id="PR00725">
    <property type="entry name" value="DADACBPTASE1"/>
</dbReference>
<keyword evidence="18" id="KW-1185">Reference proteome</keyword>
<evidence type="ECO:0000313" key="17">
    <source>
        <dbReference type="EMBL" id="OZU89481.1"/>
    </source>
</evidence>
<comment type="pathway">
    <text evidence="2">Cell wall biogenesis; peptidoglycan biosynthesis.</text>
</comment>
<keyword evidence="10" id="KW-0573">Peptidoglycan synthesis</keyword>
<keyword evidence="5 17" id="KW-0121">Carboxypeptidase</keyword>
<name>A0A265NCD3_9BACI</name>
<dbReference type="OrthoDB" id="9791132at2"/>
<feature type="domain" description="Peptidase S11 D-Ala-D-Ala carboxypeptidase A C-terminal" evidence="16">
    <location>
        <begin position="329"/>
        <end position="438"/>
    </location>
</feature>
<keyword evidence="11" id="KW-0961">Cell wall biogenesis/degradation</keyword>
<dbReference type="InterPro" id="IPR018044">
    <property type="entry name" value="Peptidase_S11"/>
</dbReference>
<evidence type="ECO:0000256" key="1">
    <source>
        <dbReference type="ARBA" id="ARBA00003217"/>
    </source>
</evidence>
<evidence type="ECO:0000256" key="8">
    <source>
        <dbReference type="ARBA" id="ARBA00022801"/>
    </source>
</evidence>
<proteinExistence type="inferred from homology"/>
<dbReference type="Proteomes" id="UP000216498">
    <property type="component" value="Unassembled WGS sequence"/>
</dbReference>
<organism evidence="17 18">
    <name type="scientific">Virgibacillus indicus</name>
    <dbReference type="NCBI Taxonomy" id="2024554"/>
    <lineage>
        <taxon>Bacteria</taxon>
        <taxon>Bacillati</taxon>
        <taxon>Bacillota</taxon>
        <taxon>Bacilli</taxon>
        <taxon>Bacillales</taxon>
        <taxon>Bacillaceae</taxon>
        <taxon>Virgibacillus</taxon>
    </lineage>
</organism>
<evidence type="ECO:0000256" key="7">
    <source>
        <dbReference type="ARBA" id="ARBA00022729"/>
    </source>
</evidence>
<dbReference type="Pfam" id="PF07943">
    <property type="entry name" value="PBP5_C"/>
    <property type="match status" value="1"/>
</dbReference>
<accession>A0A265NCD3</accession>
<sequence>MHFNKYKNAKHIYWGQNLRWRYGKLKYNVKKYFSLLLVSLLIMMSIITQPLSAQAAESLDLNAESAILVDGETGKVLYAKNADQALPPASMTKMMTEYLVLEAINNGDISWDTTTQISDYPFSISANPLFSGIGLTQNKDYTVRELYEAMAVFSDNATTIALAELIAGSETEFVKLMNQKAEEMGLPEYKFVNSSGLDNESLGDNRPEGTEPNGSNLLSAKSAALLAYHLVNDFEEALEISSKTKVEFEGYTVENLNWMLPHEATFLKAFHYEGMDGLKTGNTELAGYTFTGTAKRDGKRLISVVMKTSSKEERFQETKKLLDYGFNQFENQELFSAGYQVEGESAIPVAKGKEDTVDVSIKEGISIPVKPEDAEAYSIKYNIDKDKLNADGKLTAPIEKGEKIGTAELVFDGETNYGYIFSDSNKTVDLVADDAVEKSNWFMLTLQSIGDFFANLFTTAVDWVKGLFS</sequence>
<evidence type="ECO:0000256" key="5">
    <source>
        <dbReference type="ARBA" id="ARBA00022645"/>
    </source>
</evidence>
<dbReference type="EMBL" id="NPMS01000002">
    <property type="protein sequence ID" value="OZU89481.1"/>
    <property type="molecule type" value="Genomic_DNA"/>
</dbReference>
<dbReference type="GO" id="GO:0071555">
    <property type="term" value="P:cell wall organization"/>
    <property type="evidence" value="ECO:0007669"/>
    <property type="project" value="UniProtKB-KW"/>
</dbReference>
<evidence type="ECO:0000256" key="14">
    <source>
        <dbReference type="PIRSR" id="PIRSR618044-2"/>
    </source>
</evidence>
<feature type="active site" description="Acyl-ester intermediate" evidence="13">
    <location>
        <position position="90"/>
    </location>
</feature>
<comment type="caution">
    <text evidence="17">The sequence shown here is derived from an EMBL/GenBank/DDBJ whole genome shotgun (WGS) entry which is preliminary data.</text>
</comment>
<feature type="binding site" evidence="14">
    <location>
        <position position="279"/>
    </location>
    <ligand>
        <name>substrate</name>
    </ligand>
</feature>
<dbReference type="InterPro" id="IPR012907">
    <property type="entry name" value="Peptidase_S11_C"/>
</dbReference>
<comment type="catalytic activity">
    <reaction evidence="12">
        <text>Preferential cleavage: (Ac)2-L-Lys-D-Ala-|-D-Ala. Also transpeptidation of peptidyl-alanyl moieties that are N-acyl substituents of D-alanine.</text>
        <dbReference type="EC" id="3.4.16.4"/>
    </reaction>
</comment>
<dbReference type="EC" id="3.4.16.4" evidence="4"/>
<dbReference type="PANTHER" id="PTHR21581:SF11">
    <property type="entry name" value="D-ALANYL-D-ALANINE CARBOXYPEPTIDASE DACA"/>
    <property type="match status" value="1"/>
</dbReference>
<dbReference type="InterPro" id="IPR012338">
    <property type="entry name" value="Beta-lactam/transpept-like"/>
</dbReference>
<dbReference type="SMART" id="SM00936">
    <property type="entry name" value="PBP5_C"/>
    <property type="match status" value="1"/>
</dbReference>
<keyword evidence="8" id="KW-0378">Hydrolase</keyword>
<dbReference type="AlphaFoldDB" id="A0A265NCD3"/>